<dbReference type="InterPro" id="IPR051533">
    <property type="entry name" value="WaaL-like"/>
</dbReference>
<dbReference type="InterPro" id="IPR007016">
    <property type="entry name" value="O-antigen_ligase-rel_domated"/>
</dbReference>
<feature type="transmembrane region" description="Helical" evidence="5">
    <location>
        <begin position="187"/>
        <end position="204"/>
    </location>
</feature>
<keyword evidence="3 5" id="KW-1133">Transmembrane helix</keyword>
<evidence type="ECO:0000256" key="2">
    <source>
        <dbReference type="ARBA" id="ARBA00022692"/>
    </source>
</evidence>
<evidence type="ECO:0000259" key="6">
    <source>
        <dbReference type="Pfam" id="PF04932"/>
    </source>
</evidence>
<feature type="transmembrane region" description="Helical" evidence="5">
    <location>
        <begin position="111"/>
        <end position="129"/>
    </location>
</feature>
<dbReference type="AlphaFoldDB" id="A0A3P1T6L6"/>
<protein>
    <recommendedName>
        <fullName evidence="6">O-antigen ligase-related domain-containing protein</fullName>
    </recommendedName>
</protein>
<keyword evidence="4 5" id="KW-0472">Membrane</keyword>
<dbReference type="GO" id="GO:0016020">
    <property type="term" value="C:membrane"/>
    <property type="evidence" value="ECO:0007669"/>
    <property type="project" value="UniProtKB-SubCell"/>
</dbReference>
<feature type="transmembrane region" description="Helical" evidence="5">
    <location>
        <begin position="354"/>
        <end position="373"/>
    </location>
</feature>
<dbReference type="EMBL" id="RQZG01000011">
    <property type="protein sequence ID" value="RRD04466.1"/>
    <property type="molecule type" value="Genomic_DNA"/>
</dbReference>
<comment type="caution">
    <text evidence="7">The sequence shown here is derived from an EMBL/GenBank/DDBJ whole genome shotgun (WGS) entry which is preliminary data.</text>
</comment>
<feature type="transmembrane region" description="Helical" evidence="5">
    <location>
        <begin position="323"/>
        <end position="342"/>
    </location>
</feature>
<evidence type="ECO:0000256" key="4">
    <source>
        <dbReference type="ARBA" id="ARBA00023136"/>
    </source>
</evidence>
<feature type="transmembrane region" description="Helical" evidence="5">
    <location>
        <begin position="85"/>
        <end position="104"/>
    </location>
</feature>
<feature type="transmembrane region" description="Helical" evidence="5">
    <location>
        <begin position="210"/>
        <end position="227"/>
    </location>
</feature>
<sequence length="408" mass="43436">MSSSTWHSRALAVVALALPPTAAAGPLFGVGQAQLFRVLLGVTLLLAVVPVPRSGRRLPAAFLALAALVLVSAGITRLWPGWDDGGLVELASLVAGLLLAAALARAGTWRWLALGVVLTVLGQAVVVIWEVTSGLHLPTFALTWEDDRFMGMWFQMAGTFANPNQLGHLLVVAFPVTVAVVATERSWWLRGPALLAALLCPWLVHETGSRISLLVLLVEISAVLLLVRHGWMVLAAAAAAGAATLLLHPGVLTALLPVDEGEISTDDPRLNLAVNGGWMLLRTWGLGVGPGQYGAWTLLPESPREPFGLTNPHNAVVEIASQYGIVVAAALLTVVVVVLWWARQAWRRGERTQRFTPLAVFLVLGLWPVIGMTNSTWMPLSWSVLELGLLGAVAARLAQDRGDVPAPD</sequence>
<dbReference type="Pfam" id="PF04932">
    <property type="entry name" value="Wzy_C"/>
    <property type="match status" value="1"/>
</dbReference>
<reference evidence="7 8" key="1">
    <citation type="submission" date="2018-11" db="EMBL/GenBank/DDBJ databases">
        <title>Genomes From Bacteria Associated with the Canine Oral Cavity: a Test Case for Automated Genome-Based Taxonomic Assignment.</title>
        <authorList>
            <person name="Coil D.A."/>
            <person name="Jospin G."/>
            <person name="Darling A.E."/>
            <person name="Wallis C."/>
            <person name="Davis I.J."/>
            <person name="Harris S."/>
            <person name="Eisen J.A."/>
            <person name="Holcombe L.J."/>
            <person name="O'Flynn C."/>
        </authorList>
    </citation>
    <scope>NUCLEOTIDE SEQUENCE [LARGE SCALE GENOMIC DNA]</scope>
    <source>
        <strain evidence="7 8">OH887_COT-365</strain>
    </source>
</reference>
<dbReference type="PANTHER" id="PTHR37422">
    <property type="entry name" value="TEICHURONIC ACID BIOSYNTHESIS PROTEIN TUAE"/>
    <property type="match status" value="1"/>
</dbReference>
<feature type="transmembrane region" description="Helical" evidence="5">
    <location>
        <begin position="234"/>
        <end position="256"/>
    </location>
</feature>
<evidence type="ECO:0000256" key="5">
    <source>
        <dbReference type="SAM" id="Phobius"/>
    </source>
</evidence>
<proteinExistence type="predicted"/>
<dbReference type="OrthoDB" id="3725511at2"/>
<evidence type="ECO:0000313" key="7">
    <source>
        <dbReference type="EMBL" id="RRD04466.1"/>
    </source>
</evidence>
<name>A0A3P1T6L6_9ACTN</name>
<dbReference type="PANTHER" id="PTHR37422:SF13">
    <property type="entry name" value="LIPOPOLYSACCHARIDE BIOSYNTHESIS PROTEIN PA4999-RELATED"/>
    <property type="match status" value="1"/>
</dbReference>
<feature type="transmembrane region" description="Helical" evidence="5">
    <location>
        <begin position="165"/>
        <end position="182"/>
    </location>
</feature>
<evidence type="ECO:0000256" key="1">
    <source>
        <dbReference type="ARBA" id="ARBA00004141"/>
    </source>
</evidence>
<dbReference type="RefSeq" id="WP_124845096.1">
    <property type="nucleotide sequence ID" value="NZ_RQZG01000011.1"/>
</dbReference>
<feature type="transmembrane region" description="Helical" evidence="5">
    <location>
        <begin position="34"/>
        <end position="51"/>
    </location>
</feature>
<feature type="transmembrane region" description="Helical" evidence="5">
    <location>
        <begin position="58"/>
        <end position="79"/>
    </location>
</feature>
<evidence type="ECO:0000313" key="8">
    <source>
        <dbReference type="Proteomes" id="UP000280819"/>
    </source>
</evidence>
<dbReference type="Proteomes" id="UP000280819">
    <property type="component" value="Unassembled WGS sequence"/>
</dbReference>
<gene>
    <name evidence="7" type="ORF">EII34_10450</name>
</gene>
<comment type="subcellular location">
    <subcellularLocation>
        <location evidence="1">Membrane</location>
        <topology evidence="1">Multi-pass membrane protein</topology>
    </subcellularLocation>
</comment>
<feature type="domain" description="O-antigen ligase-related" evidence="6">
    <location>
        <begin position="196"/>
        <end position="331"/>
    </location>
</feature>
<evidence type="ECO:0000256" key="3">
    <source>
        <dbReference type="ARBA" id="ARBA00022989"/>
    </source>
</evidence>
<accession>A0A3P1T6L6</accession>
<keyword evidence="2 5" id="KW-0812">Transmembrane</keyword>
<organism evidence="7 8">
    <name type="scientific">Arachnia propionica</name>
    <dbReference type="NCBI Taxonomy" id="1750"/>
    <lineage>
        <taxon>Bacteria</taxon>
        <taxon>Bacillati</taxon>
        <taxon>Actinomycetota</taxon>
        <taxon>Actinomycetes</taxon>
        <taxon>Propionibacteriales</taxon>
        <taxon>Propionibacteriaceae</taxon>
        <taxon>Arachnia</taxon>
    </lineage>
</organism>